<sequence>MSMLVGLRGQSRDGEGSSSSSSSAAGVRDAIIQPANSFYKSNPSSTVWGSAPPGSTRYRDPSLPSAFSPLASKQEERTERSGAFGSSHNRQRGAAFAVPPPAFYPFPSGLPDFSDTSLSNDNRSAKPTAFEAASDPSMDDTSYRKASQNPDGSPGDSKKNNLGDLKLRTVGRSWDDSREISDGAPLDAETYDIGRESSSFGFYSSPFIDSYNVQESGFETGESSSRSRNAVKEDRTAVETNVPDSESRVDSSTAHDGEPSGVFVFGAGATARERKPGDPSVSVTLSKNRLLKQRKSLHPVKGKGTLTGASVFFDPSSGFRRGGADSPVASDSRVTAERSFNSRAKDHVFSPVSSNSVFPLDDYLSEDILGNLSFLSSSAGLEFPFLLNNTAAAVHPTFEKLMSGKDASKFQPATYDSITGTLKVEDMGAKPSDANSWVWETSSQDGKVSNEEFDQNIFEQPFDKHNENDSLFARQMNDEVALKQTEDKDTLYGHQSSEPPALSTWNLNGASSSWFFPENDEHFYEEILKPLYHDSAEEGLKHDADRLCTASSTSSTSCAQCSQVGVGETEHLQASILQKTSSTNNGSQELQERFIFRAVKGTNSTSDTSNVSSPLKATTSVWMSSSVGNLDCSSARSNLVASVDDLDWFCELGKLDIQRTGIDVNSVSLPDASSSKFVPVSGPIGSSSNIFTSEAESPAEVDRNSEDDTQVGTSLSAGSVLTETHSTLNQDGFSATTSPSFVFQARNASDKILKKKKDKVVHAQNIISRPGGHISSKPLKHYSPLNRKEEPRPGDPIKIGASSASSDFSSQLPVEIECSSPLHPDSNMSDFGRLASSWDIPFPSVDSEEEGESTFYFGQKLQDDLAIEEMIAAAGDLNLDDENIGEGEPSWEEHPGSGEEHTWWTANDAFLNEFVSMKGKLKRPNSDVGQVPYFGGEVPSQHTKLDAEKGPGAESSSASSSNNSNMKSFTFSAMSSPTSSLSASRRHTRKMYPERAAVGTPKSAQFLTPNVDLDSAVSAHTDFTSKDNNEPGIIEETKPDILLEKPDMVTPTSRSRSEFNQACSSPCSLNNMSSRPSEDMPSISTTPSVTLSSNSGLSVETVPAIYSRAPVGVAAEQACERWRLRGNQAYANGDFPKAEEYYSRGASSVSPNETSQSCIRASMLCYSNRAATRMVVGRVREALTDCMRAMAVDPSFLRVHLRAASCHLALGETEAAASLFGECLRRSKDDVGDDPKIVSEALEGIRKSQQVHEFSERMVGLLESKSSTDATAALRLLNEALKCSPHSDHLLELKAHALFALRRFEEVIQLCEQSLALAERNFPVNIGKSLSNLATDRSEAAFDYSLYSNVKLWRQKFTAKAYFHLGKLEEALELIQKMEEGCLHRFNNAVDNEKEPMSTLSLLIRDLLRHKAAGNEAFQSGKYAEAIEHYTAAFACNGESRPFYAVLFCNRAAASQALGHIPDAIADCSRAIVLDPKYAKAISRRATLYEMIRDYGQASSDLQRVVTLLEKQDEHSKESQINKVEISSTTLPELKQSQERLAKNEEEFKKGHPRDYYLILGLEPSCMTNEIKKAYRKLALKHHPDKAGQFLVRNDGGEEGSLWKEVGEEVRRDAEQLFKLIGEAHATLSDPSKRLNYDKDEELRKLRIGSPTGGQSNASETFSYYHEKGGRRQRWGSWDEYANQHQRWQNGPDAAQPDTFAHVGRYESSKTKNTGGRWEYDWDDV</sequence>
<evidence type="ECO:0000313" key="1">
    <source>
        <dbReference type="EMBL" id="KAJ7522444.1"/>
    </source>
</evidence>
<reference evidence="2" key="1">
    <citation type="journal article" date="2024" name="Proc. Natl. Acad. Sci. U.S.A.">
        <title>Extraordinary preservation of gene collinearity over three hundred million years revealed in homosporous lycophytes.</title>
        <authorList>
            <person name="Li C."/>
            <person name="Wickell D."/>
            <person name="Kuo L.Y."/>
            <person name="Chen X."/>
            <person name="Nie B."/>
            <person name="Liao X."/>
            <person name="Peng D."/>
            <person name="Ji J."/>
            <person name="Jenkins J."/>
            <person name="Williams M."/>
            <person name="Shu S."/>
            <person name="Plott C."/>
            <person name="Barry K."/>
            <person name="Rajasekar S."/>
            <person name="Grimwood J."/>
            <person name="Han X."/>
            <person name="Sun S."/>
            <person name="Hou Z."/>
            <person name="He W."/>
            <person name="Dai G."/>
            <person name="Sun C."/>
            <person name="Schmutz J."/>
            <person name="Leebens-Mack J.H."/>
            <person name="Li F.W."/>
            <person name="Wang L."/>
        </authorList>
    </citation>
    <scope>NUCLEOTIDE SEQUENCE [LARGE SCALE GENOMIC DNA]</scope>
    <source>
        <strain evidence="2">cv. PW_Plant_1</strain>
    </source>
</reference>
<accession>A0ACC2AZF3</accession>
<gene>
    <name evidence="1" type="ORF">O6H91_18G010800</name>
</gene>
<dbReference type="Proteomes" id="UP001162992">
    <property type="component" value="Chromosome 18"/>
</dbReference>
<comment type="caution">
    <text evidence="1">The sequence shown here is derived from an EMBL/GenBank/DDBJ whole genome shotgun (WGS) entry which is preliminary data.</text>
</comment>
<keyword evidence="2" id="KW-1185">Reference proteome</keyword>
<organism evidence="1 2">
    <name type="scientific">Diphasiastrum complanatum</name>
    <name type="common">Issler's clubmoss</name>
    <name type="synonym">Lycopodium complanatum</name>
    <dbReference type="NCBI Taxonomy" id="34168"/>
    <lineage>
        <taxon>Eukaryota</taxon>
        <taxon>Viridiplantae</taxon>
        <taxon>Streptophyta</taxon>
        <taxon>Embryophyta</taxon>
        <taxon>Tracheophyta</taxon>
        <taxon>Lycopodiopsida</taxon>
        <taxon>Lycopodiales</taxon>
        <taxon>Lycopodiaceae</taxon>
        <taxon>Lycopodioideae</taxon>
        <taxon>Diphasiastrum</taxon>
    </lineage>
</organism>
<evidence type="ECO:0000313" key="2">
    <source>
        <dbReference type="Proteomes" id="UP001162992"/>
    </source>
</evidence>
<proteinExistence type="predicted"/>
<protein>
    <submittedName>
        <fullName evidence="1">Uncharacterized protein</fullName>
    </submittedName>
</protein>
<dbReference type="EMBL" id="CM055109">
    <property type="protein sequence ID" value="KAJ7522444.1"/>
    <property type="molecule type" value="Genomic_DNA"/>
</dbReference>
<name>A0ACC2AZF3_DIPCM</name>